<gene>
    <name evidence="2" type="ORF">DILT_LOCUS10831</name>
</gene>
<sequence length="189" mass="21554">MLASSWLPRLRRAIATDWDPHDAEGVLAVLEAWQSLLPESLLQTQILDGLILPRLHAAVDAWNPLTDTIPIHAWLHPWLPWFGGSGRLAPVHEVINPSDQKMDPWNWVMRWVDLLDHAVLVDLLEPDYPSIKDALTKALGMMQRAMRGVAPQVRPDCYFPVLGWFPDYKLMHTCQRGQRCRLPCCLALS</sequence>
<dbReference type="PANTHER" id="PTHR23329">
    <property type="entry name" value="TUFTELIN-INTERACTING PROTEIN 11-RELATED"/>
    <property type="match status" value="1"/>
</dbReference>
<dbReference type="InterPro" id="IPR022783">
    <property type="entry name" value="GCFC_dom"/>
</dbReference>
<evidence type="ECO:0000259" key="1">
    <source>
        <dbReference type="Pfam" id="PF07842"/>
    </source>
</evidence>
<protein>
    <recommendedName>
        <fullName evidence="1">GCF C-terminal domain-containing protein</fullName>
    </recommendedName>
</protein>
<dbReference type="Proteomes" id="UP000281553">
    <property type="component" value="Unassembled WGS sequence"/>
</dbReference>
<accession>A0A3P7LNX9</accession>
<dbReference type="OrthoDB" id="4822at2759"/>
<dbReference type="InterPro" id="IPR045211">
    <property type="entry name" value="TFP11/STIP/Ntr1"/>
</dbReference>
<dbReference type="Pfam" id="PF07842">
    <property type="entry name" value="GCFC"/>
    <property type="match status" value="1"/>
</dbReference>
<evidence type="ECO:0000313" key="2">
    <source>
        <dbReference type="EMBL" id="VDN15000.1"/>
    </source>
</evidence>
<dbReference type="GO" id="GO:0071008">
    <property type="term" value="C:U2-type post-mRNA release spliceosomal complex"/>
    <property type="evidence" value="ECO:0007669"/>
    <property type="project" value="TreeGrafter"/>
</dbReference>
<dbReference type="PANTHER" id="PTHR23329:SF1">
    <property type="entry name" value="TUFTELIN-INTERACTING PROTEIN 11"/>
    <property type="match status" value="1"/>
</dbReference>
<keyword evidence="3" id="KW-1185">Reference proteome</keyword>
<reference evidence="2 3" key="1">
    <citation type="submission" date="2018-11" db="EMBL/GenBank/DDBJ databases">
        <authorList>
            <consortium name="Pathogen Informatics"/>
        </authorList>
    </citation>
    <scope>NUCLEOTIDE SEQUENCE [LARGE SCALE GENOMIC DNA]</scope>
</reference>
<dbReference type="GO" id="GO:0000390">
    <property type="term" value="P:spliceosomal complex disassembly"/>
    <property type="evidence" value="ECO:0007669"/>
    <property type="project" value="InterPro"/>
</dbReference>
<organism evidence="2 3">
    <name type="scientific">Dibothriocephalus latus</name>
    <name type="common">Fish tapeworm</name>
    <name type="synonym">Diphyllobothrium latum</name>
    <dbReference type="NCBI Taxonomy" id="60516"/>
    <lineage>
        <taxon>Eukaryota</taxon>
        <taxon>Metazoa</taxon>
        <taxon>Spiralia</taxon>
        <taxon>Lophotrochozoa</taxon>
        <taxon>Platyhelminthes</taxon>
        <taxon>Cestoda</taxon>
        <taxon>Eucestoda</taxon>
        <taxon>Diphyllobothriidea</taxon>
        <taxon>Diphyllobothriidae</taxon>
        <taxon>Dibothriocephalus</taxon>
    </lineage>
</organism>
<feature type="domain" description="GCF C-terminal" evidence="1">
    <location>
        <begin position="1"/>
        <end position="83"/>
    </location>
</feature>
<evidence type="ECO:0000313" key="3">
    <source>
        <dbReference type="Proteomes" id="UP000281553"/>
    </source>
</evidence>
<name>A0A3P7LNX9_DIBLA</name>
<dbReference type="AlphaFoldDB" id="A0A3P7LNX9"/>
<dbReference type="EMBL" id="UYRU01061071">
    <property type="protein sequence ID" value="VDN15000.1"/>
    <property type="molecule type" value="Genomic_DNA"/>
</dbReference>
<proteinExistence type="predicted"/>